<proteinExistence type="predicted"/>
<keyword evidence="2" id="KW-1185">Reference proteome</keyword>
<dbReference type="EMBL" id="PP496414">
    <property type="protein sequence ID" value="WYV99180.1"/>
    <property type="molecule type" value="Genomic_DNA"/>
</dbReference>
<dbReference type="Proteomes" id="UP001433872">
    <property type="component" value="Segment"/>
</dbReference>
<gene>
    <name evidence="1" type="ORF">KoPa4_00012</name>
</gene>
<sequence>MANQRLATFAPNDVTVVITQASSGIAHIVSGYSEDSIVNIERVADTFTMYTGADNTSTRIYNANKSATITLSLQQTSGSNDILSALYSNDSASRNSTGLFSLQISDVSGRSRYFSDDAYIGVVPNSAFANSMQTRDWVIHAHNLDTYIGGNAILSPEDQETLSSLGFTVDQKWIVS</sequence>
<dbReference type="Pfam" id="PF11681">
    <property type="entry name" value="Phage_Tube_PhiTE"/>
    <property type="match status" value="1"/>
</dbReference>
<name>A0AAX4MXK3_9CAUD</name>
<organism evidence="1 2">
    <name type="scientific">Pseudomonas phage vB_PpuM-KoPa-4</name>
    <dbReference type="NCBI Taxonomy" id="3132618"/>
    <lineage>
        <taxon>Viruses</taxon>
        <taxon>Duplodnaviria</taxon>
        <taxon>Heunggongvirae</taxon>
        <taxon>Uroviricota</taxon>
        <taxon>Caudoviricetes</taxon>
        <taxon>Vandenendeviridae</taxon>
        <taxon>Gorskivirinae</taxon>
        <taxon>Tartuvirus</taxon>
        <taxon>Tartuvirus kopa4</taxon>
    </lineage>
</organism>
<dbReference type="NCBIfam" id="NF047581">
    <property type="entry name" value="gp105_phage_fam"/>
    <property type="match status" value="1"/>
</dbReference>
<reference evidence="1" key="1">
    <citation type="submission" date="2024-03" db="EMBL/GenBank/DDBJ databases">
        <title>Isolation and characterization of a phage collection against Pseudomonas putida.</title>
        <authorList>
            <person name="Brauer A."/>
            <person name="Rosendahl S."/>
            <person name="Kangsep A."/>
            <person name="Rikberg R."/>
            <person name="Lewanczyk A.C."/>
            <person name="Horak R."/>
            <person name="Tamman H."/>
        </authorList>
    </citation>
    <scope>NUCLEOTIDE SEQUENCE</scope>
</reference>
<protein>
    <submittedName>
        <fullName evidence="1">Virion structural protein</fullName>
    </submittedName>
</protein>
<dbReference type="InterPro" id="IPR021695">
    <property type="entry name" value="Phage_KPP10_Orf10"/>
</dbReference>
<evidence type="ECO:0000313" key="2">
    <source>
        <dbReference type="Proteomes" id="UP001433872"/>
    </source>
</evidence>
<evidence type="ECO:0000313" key="1">
    <source>
        <dbReference type="EMBL" id="WYV99180.1"/>
    </source>
</evidence>
<accession>A0AAX4MXK3</accession>